<dbReference type="Proteomes" id="UP001590951">
    <property type="component" value="Unassembled WGS sequence"/>
</dbReference>
<dbReference type="EMBL" id="JBHFEH010000056">
    <property type="protein sequence ID" value="KAL2049879.1"/>
    <property type="molecule type" value="Genomic_DNA"/>
</dbReference>
<reference evidence="1 2" key="1">
    <citation type="submission" date="2024-09" db="EMBL/GenBank/DDBJ databases">
        <title>Rethinking Asexuality: The Enigmatic Case of Functional Sexual Genes in Lepraria (Stereocaulaceae).</title>
        <authorList>
            <person name="Doellman M."/>
            <person name="Sun Y."/>
            <person name="Barcenas-Pena A."/>
            <person name="Lumbsch H.T."/>
            <person name="Grewe F."/>
        </authorList>
    </citation>
    <scope>NUCLEOTIDE SEQUENCE [LARGE SCALE GENOMIC DNA]</scope>
    <source>
        <strain evidence="1 2">Grewe 0041</strain>
    </source>
</reference>
<organism evidence="1 2">
    <name type="scientific">Lepraria finkii</name>
    <dbReference type="NCBI Taxonomy" id="1340010"/>
    <lineage>
        <taxon>Eukaryota</taxon>
        <taxon>Fungi</taxon>
        <taxon>Dikarya</taxon>
        <taxon>Ascomycota</taxon>
        <taxon>Pezizomycotina</taxon>
        <taxon>Lecanoromycetes</taxon>
        <taxon>OSLEUM clade</taxon>
        <taxon>Lecanoromycetidae</taxon>
        <taxon>Lecanorales</taxon>
        <taxon>Lecanorineae</taxon>
        <taxon>Stereocaulaceae</taxon>
        <taxon>Lepraria</taxon>
    </lineage>
</organism>
<proteinExistence type="predicted"/>
<keyword evidence="2" id="KW-1185">Reference proteome</keyword>
<sequence length="97" mass="10648">MIILIISTAKKPYRTSIAMTPDQNIGSVVKAVFILAAPLVSPDCILKSIRIQIYALVVMQRMARYADGSSMGYMGTIREGQALESYYIAREGNTTEA</sequence>
<protein>
    <submittedName>
        <fullName evidence="1">Uncharacterized protein</fullName>
    </submittedName>
</protein>
<evidence type="ECO:0000313" key="2">
    <source>
        <dbReference type="Proteomes" id="UP001590951"/>
    </source>
</evidence>
<accession>A0ABR4AZ23</accession>
<evidence type="ECO:0000313" key="1">
    <source>
        <dbReference type="EMBL" id="KAL2049879.1"/>
    </source>
</evidence>
<name>A0ABR4AZ23_9LECA</name>
<comment type="caution">
    <text evidence="1">The sequence shown here is derived from an EMBL/GenBank/DDBJ whole genome shotgun (WGS) entry which is preliminary data.</text>
</comment>
<gene>
    <name evidence="1" type="ORF">ABVK25_009863</name>
</gene>